<evidence type="ECO:0000256" key="1">
    <source>
        <dbReference type="ARBA" id="ARBA00004328"/>
    </source>
</evidence>
<dbReference type="GO" id="GO:0006508">
    <property type="term" value="P:proteolysis"/>
    <property type="evidence" value="ECO:0007669"/>
    <property type="project" value="UniProtKB-KW"/>
</dbReference>
<evidence type="ECO:0000259" key="6">
    <source>
        <dbReference type="Pfam" id="PF05065"/>
    </source>
</evidence>
<evidence type="ECO:0000256" key="2">
    <source>
        <dbReference type="ARBA" id="ARBA00022612"/>
    </source>
</evidence>
<evidence type="ECO:0000256" key="4">
    <source>
        <dbReference type="ARBA" id="ARBA00022801"/>
    </source>
</evidence>
<accession>A0A939MFS6</accession>
<dbReference type="EMBL" id="CP086136">
    <property type="protein sequence ID" value="UEM11956.1"/>
    <property type="molecule type" value="Genomic_DNA"/>
</dbReference>
<keyword evidence="2" id="KW-1188">Viral release from host cell</keyword>
<dbReference type="InterPro" id="IPR024455">
    <property type="entry name" value="Phage_capsid"/>
</dbReference>
<reference evidence="8 9" key="2">
    <citation type="journal article" date="2022" name="Int. J. Syst. Evol. Microbiol.">
        <title>Strains of Bradyrhizobium barranii sp. nov. associated with legumes native to Canada are symbionts of soybeans and belong to different subspecies (subsp. barranii subsp. nov. and subsp. apii subsp. nov.) and symbiovars (sv. glycinearum and sv. septentrionale).</title>
        <authorList>
            <person name="Bromfield E.S.P."/>
            <person name="Cloutier S."/>
            <person name="Wasai-Hara S."/>
            <person name="Minamisawa K."/>
        </authorList>
    </citation>
    <scope>NUCLEOTIDE SEQUENCE [LARGE SCALE GENOMIC DNA]</scope>
    <source>
        <strain evidence="8 9">144S4</strain>
    </source>
</reference>
<dbReference type="GO" id="GO:0008233">
    <property type="term" value="F:peptidase activity"/>
    <property type="evidence" value="ECO:0007669"/>
    <property type="project" value="UniProtKB-KW"/>
</dbReference>
<reference evidence="7" key="1">
    <citation type="submission" date="2021-03" db="EMBL/GenBank/DDBJ databases">
        <title>Whole Genome Sequence of Bradyrhizobium sp. Strain 144S4.</title>
        <authorList>
            <person name="Bromfield E.S.P."/>
            <person name="Cloutier S."/>
        </authorList>
    </citation>
    <scope>NUCLEOTIDE SEQUENCE [LARGE SCALE GENOMIC DNA]</scope>
    <source>
        <strain evidence="7">144S4</strain>
    </source>
</reference>
<dbReference type="EMBL" id="JAGEMI010000001">
    <property type="protein sequence ID" value="MBO1868443.1"/>
    <property type="molecule type" value="Genomic_DNA"/>
</dbReference>
<name>A0A939MFS6_9BRAD</name>
<evidence type="ECO:0000256" key="3">
    <source>
        <dbReference type="ARBA" id="ARBA00022670"/>
    </source>
</evidence>
<protein>
    <submittedName>
        <fullName evidence="7">Phage major capsid protein</fullName>
    </submittedName>
</protein>
<evidence type="ECO:0000313" key="7">
    <source>
        <dbReference type="EMBL" id="MBO1868443.1"/>
    </source>
</evidence>
<dbReference type="InterPro" id="IPR054612">
    <property type="entry name" value="Phage_capsid-like_C"/>
</dbReference>
<feature type="domain" description="Phage capsid-like C-terminal" evidence="6">
    <location>
        <begin position="409"/>
        <end position="639"/>
    </location>
</feature>
<dbReference type="NCBIfam" id="TIGR01554">
    <property type="entry name" value="major_cap_HK97"/>
    <property type="match status" value="1"/>
</dbReference>
<keyword evidence="4" id="KW-0378">Hydrolase</keyword>
<proteinExistence type="predicted"/>
<comment type="subcellular location">
    <subcellularLocation>
        <location evidence="1">Virion</location>
    </subcellularLocation>
</comment>
<dbReference type="InterPro" id="IPR054613">
    <property type="entry name" value="Peptidase_S78_dom"/>
</dbReference>
<dbReference type="RefSeq" id="WP_208088918.1">
    <property type="nucleotide sequence ID" value="NZ_CP086136.1"/>
</dbReference>
<dbReference type="SUPFAM" id="SSF56563">
    <property type="entry name" value="Major capsid protein gp5"/>
    <property type="match status" value="1"/>
</dbReference>
<evidence type="ECO:0000313" key="8">
    <source>
        <dbReference type="EMBL" id="UEM11956.1"/>
    </source>
</evidence>
<keyword evidence="3" id="KW-0645">Protease</keyword>
<dbReference type="Pfam" id="PF05065">
    <property type="entry name" value="Phage_capsid"/>
    <property type="match status" value="1"/>
</dbReference>
<dbReference type="Proteomes" id="UP000664702">
    <property type="component" value="Chromosome"/>
</dbReference>
<organism evidence="7">
    <name type="scientific">Bradyrhizobium barranii subsp. barranii</name>
    <dbReference type="NCBI Taxonomy" id="2823807"/>
    <lineage>
        <taxon>Bacteria</taxon>
        <taxon>Pseudomonadati</taxon>
        <taxon>Pseudomonadota</taxon>
        <taxon>Alphaproteobacteria</taxon>
        <taxon>Hyphomicrobiales</taxon>
        <taxon>Nitrobacteraceae</taxon>
        <taxon>Bradyrhizobium</taxon>
        <taxon>Bradyrhizobium barranii</taxon>
    </lineage>
</organism>
<evidence type="ECO:0000259" key="5">
    <source>
        <dbReference type="Pfam" id="PF04586"/>
    </source>
</evidence>
<feature type="domain" description="Prohead serine protease" evidence="5">
    <location>
        <begin position="92"/>
        <end position="191"/>
    </location>
</feature>
<gene>
    <name evidence="8" type="ORF">J4G43_047205</name>
    <name evidence="7" type="ORF">J4G43_48915</name>
</gene>
<evidence type="ECO:0000313" key="9">
    <source>
        <dbReference type="Proteomes" id="UP000664702"/>
    </source>
</evidence>
<sequence length="706" mass="76454">MRAKQDDDLQPDDDESYDDFMDRCMDELGDEDACQLIWDNDGDEDRAATGIKHKTHAGQFTGLEFVLSDETPDRMDDVILSDGWDLKNFKRNPIALFNHKSDFPIGKWSDLRVENRQLRGQLELAPFGTSERIDEIRKLIDAGILRAVSVGFKPLETKQREGSDWGVTFVRSELVETSLVSVPANPNALAVAKSLNISPQTMDLLFAKHGSMDARTRRRGITGEQANTSRNRKGSAMSGLAQRITDLEAQIVAKRDLLEAHLAEMDDSNVSDADLETTGKFNFEIAQLEKTRSALVDSEKLLAKSSADGNGAGRSRALSTTVITGADRERVAAPAISVNRKKDLDLLDYVVRAATVTYIARASGKSIDETRQRIYGEDDGTKAFCEIVTRAASAPAMTTVTGWAQELAQTTYADLMPLLMPKAILTRLAPKGLTLSFGTSGRIVIPTRSRTPTLAGSFVGEGMPIPVRQGAFTSQTLTPKKMAVISTWTREMGDHSVPAIEGLIRQAIQDDTTVAIDSVLIDANPATTIRPPGLLNGVAATAATAGGGIAALVGDITALINTISVQTMGNTRNLVWLANQTDMLRASMLTAANTGIFPFRDEIRAGMLNNIPIIDSATVPARALILVDAADFVVVGGEAPRMEMSDQATLHMEDTAPAELVDGAGAAAAPQRSLFQTDSLALRMIMPLNWVQRRAGTVAWTQNVTW</sequence>
<dbReference type="KEGG" id="bban:J4G43_047205"/>
<dbReference type="AlphaFoldDB" id="A0A939MFS6"/>
<dbReference type="Pfam" id="PF04586">
    <property type="entry name" value="Peptidase_S78"/>
    <property type="match status" value="1"/>
</dbReference>